<keyword evidence="3" id="KW-1185">Reference proteome</keyword>
<organism evidence="2 3">
    <name type="scientific">Spirosoma validum</name>
    <dbReference type="NCBI Taxonomy" id="2771355"/>
    <lineage>
        <taxon>Bacteria</taxon>
        <taxon>Pseudomonadati</taxon>
        <taxon>Bacteroidota</taxon>
        <taxon>Cytophagia</taxon>
        <taxon>Cytophagales</taxon>
        <taxon>Cytophagaceae</taxon>
        <taxon>Spirosoma</taxon>
    </lineage>
</organism>
<dbReference type="PANTHER" id="PTHR43861">
    <property type="entry name" value="TRANS-ACONITATE 2-METHYLTRANSFERASE-RELATED"/>
    <property type="match status" value="1"/>
</dbReference>
<dbReference type="EMBL" id="JACXAA010000015">
    <property type="protein sequence ID" value="MBD2756937.1"/>
    <property type="molecule type" value="Genomic_DNA"/>
</dbReference>
<dbReference type="Gene3D" id="3.40.50.150">
    <property type="entry name" value="Vaccinia Virus protein VP39"/>
    <property type="match status" value="1"/>
</dbReference>
<dbReference type="GO" id="GO:0032259">
    <property type="term" value="P:methylation"/>
    <property type="evidence" value="ECO:0007669"/>
    <property type="project" value="UniProtKB-KW"/>
</dbReference>
<dbReference type="RefSeq" id="WP_191042558.1">
    <property type="nucleotide sequence ID" value="NZ_JACXAA010000015.1"/>
</dbReference>
<name>A0A927GGF3_9BACT</name>
<protein>
    <submittedName>
        <fullName evidence="2">Methyltransferase domain-containing protein</fullName>
    </submittedName>
</protein>
<dbReference type="GO" id="GO:0008168">
    <property type="term" value="F:methyltransferase activity"/>
    <property type="evidence" value="ECO:0007669"/>
    <property type="project" value="UniProtKB-KW"/>
</dbReference>
<keyword evidence="2" id="KW-0808">Transferase</keyword>
<accession>A0A927GGF3</accession>
<dbReference type="InterPro" id="IPR025714">
    <property type="entry name" value="Methyltranfer_dom"/>
</dbReference>
<sequence>MSDQIANERAKMPTVHNPVLERRTVENANRNLLKYLKPGIRVLDMGCGSGAITRSIAEKVGPTGYVLGVDPNENLIEQARQNAGNQPGLTFEQGDVYTFDTYERFDVVTCARTLQWLAQPKEALVNLKRLVKPGGYLAILDFNHEKLTWMPETPNAMQLFYNAFLKWRQEAGFNNAIADHLKDLMLEISFQNVLVEAQHEVAKKNDPDFVVASRLWAEVAELRGPQLVKAGCITEEQRLQAISEYDAWIAGVGESMTVYLLAVEAQQSIKL</sequence>
<dbReference type="Pfam" id="PF13847">
    <property type="entry name" value="Methyltransf_31"/>
    <property type="match status" value="1"/>
</dbReference>
<proteinExistence type="predicted"/>
<dbReference type="AlphaFoldDB" id="A0A927GGF3"/>
<dbReference type="PANTHER" id="PTHR43861:SF1">
    <property type="entry name" value="TRANS-ACONITATE 2-METHYLTRANSFERASE"/>
    <property type="match status" value="1"/>
</dbReference>
<evidence type="ECO:0000259" key="1">
    <source>
        <dbReference type="Pfam" id="PF13847"/>
    </source>
</evidence>
<reference evidence="2" key="1">
    <citation type="submission" date="2020-09" db="EMBL/GenBank/DDBJ databases">
        <authorList>
            <person name="Kim M.K."/>
        </authorList>
    </citation>
    <scope>NUCLEOTIDE SEQUENCE</scope>
    <source>
        <strain evidence="2">BT704</strain>
    </source>
</reference>
<gene>
    <name evidence="2" type="ORF">IC230_28920</name>
</gene>
<evidence type="ECO:0000313" key="3">
    <source>
        <dbReference type="Proteomes" id="UP000653797"/>
    </source>
</evidence>
<feature type="domain" description="Methyltransferase" evidence="1">
    <location>
        <begin position="37"/>
        <end position="151"/>
    </location>
</feature>
<dbReference type="SUPFAM" id="SSF53335">
    <property type="entry name" value="S-adenosyl-L-methionine-dependent methyltransferases"/>
    <property type="match status" value="1"/>
</dbReference>
<dbReference type="CDD" id="cd02440">
    <property type="entry name" value="AdoMet_MTases"/>
    <property type="match status" value="1"/>
</dbReference>
<keyword evidence="2" id="KW-0489">Methyltransferase</keyword>
<comment type="caution">
    <text evidence="2">The sequence shown here is derived from an EMBL/GenBank/DDBJ whole genome shotgun (WGS) entry which is preliminary data.</text>
</comment>
<evidence type="ECO:0000313" key="2">
    <source>
        <dbReference type="EMBL" id="MBD2756937.1"/>
    </source>
</evidence>
<dbReference type="Proteomes" id="UP000653797">
    <property type="component" value="Unassembled WGS sequence"/>
</dbReference>
<dbReference type="InterPro" id="IPR029063">
    <property type="entry name" value="SAM-dependent_MTases_sf"/>
</dbReference>